<dbReference type="AlphaFoldDB" id="A0A817WPJ9"/>
<organism evidence="8 10">
    <name type="scientific">Rotaria socialis</name>
    <dbReference type="NCBI Taxonomy" id="392032"/>
    <lineage>
        <taxon>Eukaryota</taxon>
        <taxon>Metazoa</taxon>
        <taxon>Spiralia</taxon>
        <taxon>Gnathifera</taxon>
        <taxon>Rotifera</taxon>
        <taxon>Eurotatoria</taxon>
        <taxon>Bdelloidea</taxon>
        <taxon>Philodinida</taxon>
        <taxon>Philodinidae</taxon>
        <taxon>Rotaria</taxon>
    </lineage>
</organism>
<dbReference type="PANTHER" id="PTHR13675:SF0">
    <property type="entry name" value="LYR MOTIF-CONTAINING PROTEIN 2"/>
    <property type="match status" value="1"/>
</dbReference>
<evidence type="ECO:0000259" key="7">
    <source>
        <dbReference type="Pfam" id="PF05347"/>
    </source>
</evidence>
<comment type="subcellular location">
    <subcellularLocation>
        <location evidence="1">Mitochondrion</location>
    </subcellularLocation>
</comment>
<dbReference type="InterPro" id="IPR008011">
    <property type="entry name" value="Complex1_LYR_dom"/>
</dbReference>
<comment type="caution">
    <text evidence="8">The sequence shown here is derived from an EMBL/GenBank/DDBJ whole genome shotgun (WGS) entry which is preliminary data.</text>
</comment>
<comment type="function">
    <text evidence="6">Involved in efficient integration of the N-module into mitochondrial respiratory chain complex I.</text>
</comment>
<evidence type="ECO:0000313" key="10">
    <source>
        <dbReference type="Proteomes" id="UP000663833"/>
    </source>
</evidence>
<evidence type="ECO:0000256" key="3">
    <source>
        <dbReference type="ARBA" id="ARBA00022946"/>
    </source>
</evidence>
<dbReference type="Pfam" id="PF05347">
    <property type="entry name" value="Complex1_LYR"/>
    <property type="match status" value="1"/>
</dbReference>
<evidence type="ECO:0000256" key="4">
    <source>
        <dbReference type="ARBA" id="ARBA00023128"/>
    </source>
</evidence>
<protein>
    <recommendedName>
        <fullName evidence="5">LYR motif-containing protein 2</fullName>
    </recommendedName>
</protein>
<dbReference type="EMBL" id="CAJOBO010000391">
    <property type="protein sequence ID" value="CAF4209978.1"/>
    <property type="molecule type" value="Genomic_DNA"/>
</dbReference>
<dbReference type="GO" id="GO:0005739">
    <property type="term" value="C:mitochondrion"/>
    <property type="evidence" value="ECO:0007669"/>
    <property type="project" value="UniProtKB-SubCell"/>
</dbReference>
<dbReference type="InterPro" id="IPR045293">
    <property type="entry name" value="Complex1_LYR_LYRM2"/>
</dbReference>
<proteinExistence type="inferred from homology"/>
<evidence type="ECO:0000256" key="2">
    <source>
        <dbReference type="ARBA" id="ARBA00009508"/>
    </source>
</evidence>
<name>A0A817WPJ9_9BILA</name>
<dbReference type="PANTHER" id="PTHR13675">
    <property type="entry name" value="LYR MOTIF-CONTAINING PROTEIN 2"/>
    <property type="match status" value="1"/>
</dbReference>
<dbReference type="EMBL" id="CAJNYD010001648">
    <property type="protein sequence ID" value="CAF3357827.1"/>
    <property type="molecule type" value="Genomic_DNA"/>
</dbReference>
<comment type="similarity">
    <text evidence="2">Belongs to the complex I LYR family.</text>
</comment>
<evidence type="ECO:0000256" key="5">
    <source>
        <dbReference type="ARBA" id="ARBA00026235"/>
    </source>
</evidence>
<sequence>MNQLSLKHFIVRSQVVALYRDIMRTLLKIDDRDYQKEMREWTRTEFNRYRKLTDLGEIRTQVALGRRHLNELKLAMQMAS</sequence>
<feature type="domain" description="Complex 1 LYR protein" evidence="7">
    <location>
        <begin position="14"/>
        <end position="71"/>
    </location>
</feature>
<dbReference type="Proteomes" id="UP000663851">
    <property type="component" value="Unassembled WGS sequence"/>
</dbReference>
<reference evidence="8" key="1">
    <citation type="submission" date="2021-02" db="EMBL/GenBank/DDBJ databases">
        <authorList>
            <person name="Nowell W R."/>
        </authorList>
    </citation>
    <scope>NUCLEOTIDE SEQUENCE</scope>
</reference>
<evidence type="ECO:0000256" key="1">
    <source>
        <dbReference type="ARBA" id="ARBA00004173"/>
    </source>
</evidence>
<evidence type="ECO:0000313" key="9">
    <source>
        <dbReference type="EMBL" id="CAF4209978.1"/>
    </source>
</evidence>
<dbReference type="CDD" id="cd20262">
    <property type="entry name" value="Complex1_LYR_LYRM2"/>
    <property type="match status" value="1"/>
</dbReference>
<dbReference type="Proteomes" id="UP000663833">
    <property type="component" value="Unassembled WGS sequence"/>
</dbReference>
<accession>A0A817WPJ9</accession>
<evidence type="ECO:0000313" key="8">
    <source>
        <dbReference type="EMBL" id="CAF3357827.1"/>
    </source>
</evidence>
<keyword evidence="3" id="KW-0809">Transit peptide</keyword>
<keyword evidence="4" id="KW-0496">Mitochondrion</keyword>
<evidence type="ECO:0000256" key="6">
    <source>
        <dbReference type="ARBA" id="ARBA00044735"/>
    </source>
</evidence>
<gene>
    <name evidence="9" type="ORF">HFQ381_LOCUS7991</name>
    <name evidence="8" type="ORF">LUA448_LOCUS13668</name>
</gene>